<dbReference type="GO" id="GO:0005634">
    <property type="term" value="C:nucleus"/>
    <property type="evidence" value="ECO:0007669"/>
    <property type="project" value="UniProtKB-SubCell"/>
</dbReference>
<dbReference type="EMBL" id="HE681725">
    <property type="protein sequence ID" value="CCG24793.1"/>
    <property type="molecule type" value="Genomic_DNA"/>
</dbReference>
<feature type="compositionally biased region" description="Low complexity" evidence="3">
    <location>
        <begin position="178"/>
        <end position="188"/>
    </location>
</feature>
<feature type="region of interest" description="Disordered" evidence="3">
    <location>
        <begin position="118"/>
        <end position="138"/>
    </location>
</feature>
<dbReference type="Proteomes" id="UP000005018">
    <property type="component" value="Chromosome 7"/>
</dbReference>
<feature type="region of interest" description="Disordered" evidence="3">
    <location>
        <begin position="178"/>
        <end position="205"/>
    </location>
</feature>
<evidence type="ECO:0000256" key="1">
    <source>
        <dbReference type="ARBA" id="ARBA00004123"/>
    </source>
</evidence>
<dbReference type="RefSeq" id="XP_003870920.1">
    <property type="nucleotide sequence ID" value="XM_003870871.1"/>
</dbReference>
<evidence type="ECO:0000256" key="2">
    <source>
        <dbReference type="ARBA" id="ARBA00023242"/>
    </source>
</evidence>
<dbReference type="Pfam" id="PF11951">
    <property type="entry name" value="Fungal_trans_2"/>
    <property type="match status" value="1"/>
</dbReference>
<dbReference type="OrthoDB" id="424974at2759"/>
<dbReference type="GeneID" id="14541906"/>
<dbReference type="SUPFAM" id="SSF57701">
    <property type="entry name" value="Zn2/Cys6 DNA-binding domain"/>
    <property type="match status" value="1"/>
</dbReference>
<evidence type="ECO:0000313" key="5">
    <source>
        <dbReference type="EMBL" id="CCG24793.1"/>
    </source>
</evidence>
<comment type="subcellular location">
    <subcellularLocation>
        <location evidence="1">Nucleus</location>
    </subcellularLocation>
</comment>
<dbReference type="GO" id="GO:0000976">
    <property type="term" value="F:transcription cis-regulatory region binding"/>
    <property type="evidence" value="ECO:0007669"/>
    <property type="project" value="TreeGrafter"/>
</dbReference>
<dbReference type="InterPro" id="IPR021858">
    <property type="entry name" value="Fun_TF"/>
</dbReference>
<feature type="compositionally biased region" description="Low complexity" evidence="3">
    <location>
        <begin position="118"/>
        <end position="129"/>
    </location>
</feature>
<dbReference type="PROSITE" id="PS50048">
    <property type="entry name" value="ZN2_CY6_FUNGAL_2"/>
    <property type="match status" value="1"/>
</dbReference>
<name>H8X9X6_CANO9</name>
<proteinExistence type="predicted"/>
<dbReference type="KEGG" id="cot:CORT_0G01050"/>
<reference evidence="5 6" key="1">
    <citation type="journal article" date="2012" name="PLoS ONE">
        <title>Sequence and analysis of the genome of the pathogenic yeast Candida orthopsilosis.</title>
        <authorList>
            <person name="Riccombeni A."/>
            <person name="Vidanes G."/>
            <person name="Proux-Wera E."/>
            <person name="Wolfe K.H."/>
            <person name="Butler G."/>
        </authorList>
    </citation>
    <scope>NUCLEOTIDE SEQUENCE [LARGE SCALE GENOMIC DNA]</scope>
    <source>
        <strain evidence="5 6">Co 90-125</strain>
    </source>
</reference>
<dbReference type="GO" id="GO:0000981">
    <property type="term" value="F:DNA-binding transcription factor activity, RNA polymerase II-specific"/>
    <property type="evidence" value="ECO:0007669"/>
    <property type="project" value="InterPro"/>
</dbReference>
<dbReference type="eggNOG" id="ENOG502QW5G">
    <property type="taxonomic scope" value="Eukaryota"/>
</dbReference>
<organism evidence="5 6">
    <name type="scientific">Candida orthopsilosis (strain 90-125)</name>
    <name type="common">Yeast</name>
    <dbReference type="NCBI Taxonomy" id="1136231"/>
    <lineage>
        <taxon>Eukaryota</taxon>
        <taxon>Fungi</taxon>
        <taxon>Dikarya</taxon>
        <taxon>Ascomycota</taxon>
        <taxon>Saccharomycotina</taxon>
        <taxon>Pichiomycetes</taxon>
        <taxon>Debaryomycetaceae</taxon>
        <taxon>Candida/Lodderomyces clade</taxon>
        <taxon>Candida</taxon>
    </lineage>
</organism>
<feature type="domain" description="Zn(2)-C6 fungal-type" evidence="4">
    <location>
        <begin position="35"/>
        <end position="65"/>
    </location>
</feature>
<accession>H8X9X6</accession>
<dbReference type="GO" id="GO:0045944">
    <property type="term" value="P:positive regulation of transcription by RNA polymerase II"/>
    <property type="evidence" value="ECO:0007669"/>
    <property type="project" value="TreeGrafter"/>
</dbReference>
<dbReference type="HOGENOM" id="CLU_014489_1_0_1"/>
<evidence type="ECO:0000256" key="3">
    <source>
        <dbReference type="SAM" id="MobiDB-lite"/>
    </source>
</evidence>
<gene>
    <name evidence="5" type="ORF">CORT_0G01050</name>
</gene>
<dbReference type="AlphaFoldDB" id="H8X9X6"/>
<dbReference type="InterPro" id="IPR036864">
    <property type="entry name" value="Zn2-C6_fun-type_DNA-bd_sf"/>
</dbReference>
<evidence type="ECO:0000313" key="6">
    <source>
        <dbReference type="Proteomes" id="UP000005018"/>
    </source>
</evidence>
<dbReference type="CDD" id="cd00067">
    <property type="entry name" value="GAL4"/>
    <property type="match status" value="1"/>
</dbReference>
<keyword evidence="6" id="KW-1185">Reference proteome</keyword>
<protein>
    <recommendedName>
        <fullName evidence="4">Zn(2)-C6 fungal-type domain-containing protein</fullName>
    </recommendedName>
</protein>
<dbReference type="SMART" id="SM00066">
    <property type="entry name" value="GAL4"/>
    <property type="match status" value="1"/>
</dbReference>
<dbReference type="Pfam" id="PF00172">
    <property type="entry name" value="Zn_clus"/>
    <property type="match status" value="1"/>
</dbReference>
<dbReference type="PANTHER" id="PTHR37534">
    <property type="entry name" value="TRANSCRIPTIONAL ACTIVATOR PROTEIN UGA3"/>
    <property type="match status" value="1"/>
</dbReference>
<dbReference type="Gene3D" id="4.10.240.10">
    <property type="entry name" value="Zn(2)-C6 fungal-type DNA-binding domain"/>
    <property type="match status" value="1"/>
</dbReference>
<dbReference type="GO" id="GO:0008270">
    <property type="term" value="F:zinc ion binding"/>
    <property type="evidence" value="ECO:0007669"/>
    <property type="project" value="InterPro"/>
</dbReference>
<dbReference type="InterPro" id="IPR001138">
    <property type="entry name" value="Zn2Cys6_DnaBD"/>
</dbReference>
<keyword evidence="2" id="KW-0539">Nucleus</keyword>
<sequence length="700" mass="79516">MRGTLYSSIFNHIVHPTNVCTMSPQRFKRHYSRGGCRECKRRKIKCDEAKPDCSECSRLGKECSYPQIGEKVVRGSGKENGEKKPRYRRKVWNFQMYMGPENPRKMMKWDSSFSVGNVNESGSENNNNSHQIHDGEFKNGDSLEVHNVEFKDESAHQVFGGRIKNENPHQIQDDNLQNLDDKLNSSSNHQEANVVPRSKDSVSPSSLWSGDLYNGEDLNLLATDLNNLVNEIMFNSNIVPNTNSGQAMTDLDPGIMSCLYDLPTDISDYYTIGKTDEERRYIRQFCERFTLQKLPFGVDNNNSGSYRNAIREVVMSHAVKEPFLLAAVLSQGAYSASEFQTDDKLCQQDLENCGKYLNNCLQLLVPALNQTHKKQVKGDLTSNIENILLTVLSLAMSNACNEKQSWRPHLEGAKEIIMKATSSKIRSSRTLIVCKMWFADFEVLAGLSSELGGTLRTKEQMDLVFHFDPYEQSVLKDFGLILDNGFCVVTGYHIECLEYFRELCDLLRRKRSNSEEQPDPLEYMYLISGLYFQNQIKFAQVETTSTRQFLQGPLCDTIQNSDGTFKTISWMDLSQQAFTLAGLITVFKRLLNNPPESNHLKGLVTKMIDLIKVFQECKPQDSTRFPFAFSMIQWPISVAGFACTEPQQFPVIENFFEMCSQTGSNSASLTLKQIKKIWKLRETGEVMDGVDGGSVDIIAY</sequence>
<dbReference type="PANTHER" id="PTHR37534:SF49">
    <property type="entry name" value="LYSINE BIOSYNTHESIS REGULATORY PROTEIN LYS14"/>
    <property type="match status" value="1"/>
</dbReference>
<evidence type="ECO:0000259" key="4">
    <source>
        <dbReference type="PROSITE" id="PS50048"/>
    </source>
</evidence>
<dbReference type="PROSITE" id="PS00463">
    <property type="entry name" value="ZN2_CY6_FUNGAL_1"/>
    <property type="match status" value="1"/>
</dbReference>